<feature type="region of interest" description="Disordered" evidence="1">
    <location>
        <begin position="327"/>
        <end position="476"/>
    </location>
</feature>
<dbReference type="AlphaFoldDB" id="A0A438NEM7"/>
<feature type="region of interest" description="Disordered" evidence="1">
    <location>
        <begin position="540"/>
        <end position="614"/>
    </location>
</feature>
<feature type="compositionally biased region" description="Basic residues" evidence="1">
    <location>
        <begin position="109"/>
        <end position="120"/>
    </location>
</feature>
<protein>
    <recommendedName>
        <fullName evidence="2">DUF7066 domain-containing protein</fullName>
    </recommendedName>
</protein>
<organism evidence="3 4">
    <name type="scientific">Exophiala mesophila</name>
    <name type="common">Black yeast-like fungus</name>
    <dbReference type="NCBI Taxonomy" id="212818"/>
    <lineage>
        <taxon>Eukaryota</taxon>
        <taxon>Fungi</taxon>
        <taxon>Dikarya</taxon>
        <taxon>Ascomycota</taxon>
        <taxon>Pezizomycotina</taxon>
        <taxon>Eurotiomycetes</taxon>
        <taxon>Chaetothyriomycetidae</taxon>
        <taxon>Chaetothyriales</taxon>
        <taxon>Herpotrichiellaceae</taxon>
        <taxon>Exophiala</taxon>
    </lineage>
</organism>
<dbReference type="OrthoDB" id="4145020at2759"/>
<comment type="caution">
    <text evidence="3">The sequence shown here is derived from an EMBL/GenBank/DDBJ whole genome shotgun (WGS) entry which is preliminary data.</text>
</comment>
<feature type="compositionally biased region" description="Low complexity" evidence="1">
    <location>
        <begin position="221"/>
        <end position="237"/>
    </location>
</feature>
<feature type="compositionally biased region" description="Basic and acidic residues" evidence="1">
    <location>
        <begin position="573"/>
        <end position="590"/>
    </location>
</feature>
<reference evidence="3 4" key="1">
    <citation type="submission" date="2017-03" db="EMBL/GenBank/DDBJ databases">
        <title>Genomes of endolithic fungi from Antarctica.</title>
        <authorList>
            <person name="Coleine C."/>
            <person name="Masonjones S."/>
            <person name="Stajich J.E."/>
        </authorList>
    </citation>
    <scope>NUCLEOTIDE SEQUENCE [LARGE SCALE GENOMIC DNA]</scope>
    <source>
        <strain evidence="3 4">CCFEE 6314</strain>
    </source>
</reference>
<dbReference type="InterPro" id="IPR055494">
    <property type="entry name" value="DUF7066"/>
</dbReference>
<dbReference type="Pfam" id="PF23217">
    <property type="entry name" value="DUF7066"/>
    <property type="match status" value="1"/>
</dbReference>
<dbReference type="EMBL" id="NAJM01000005">
    <property type="protein sequence ID" value="RVX74154.1"/>
    <property type="molecule type" value="Genomic_DNA"/>
</dbReference>
<accession>A0A438NEM7</accession>
<feature type="region of interest" description="Disordered" evidence="1">
    <location>
        <begin position="515"/>
        <end position="534"/>
    </location>
</feature>
<feature type="compositionally biased region" description="Polar residues" evidence="1">
    <location>
        <begin position="61"/>
        <end position="70"/>
    </location>
</feature>
<feature type="compositionally biased region" description="Low complexity" evidence="1">
    <location>
        <begin position="364"/>
        <end position="377"/>
    </location>
</feature>
<sequence length="614" mass="67431">MAINWKQRENVFRLLAAVYAEMGEVAFKGRYGSIAKFYGPDATYDSVKSFFAKEITKAAQDLQNQNPSHQRTSREVPPKTKSSHRTLHLDFNDQDLSFVSEREVEVHSRHALQRPPKRLRTIPSPQLPGPFVPHVVAKETMDIGPSMSSLHDQRTLNTQRRDLTPHRPQLPPWPRESPSNSTDPEYFPSLSPQCEPPVEPQKAPKKRSFRSIARVDIDLDQSIASSSSQPGQPSAQDTESFGYVTNTGFYRCALCFSQLPSQQALDKHEQLSKLHLRNLQNPSMLSQGRNKLAQVTAVLDHRPYRASTSPTTFRPLQLSGFDTAVATREPSPRGANAQSWTDTAVSSDPSSGNLLGVQSHDAAPESSSSVEAVDPVSHLVRDLPSEAAETGGAAKIAPDEVQPGKEDKGKQRATSYGGPTASHDGPSNTTYVSETTSNVPDRPCNANPRTSENERHPLPGPSNTKATAPKPKPRLRPLEVAEILRLTGIRLAESYMAEHPDLIAETMGRVQREFTAASTTSRGADGGVGSRSVSMGITEVLHVVDEERERRRQQAQRRGHDGQEPPIPNSSSIRKDDMGSEARRKAHVSDRGGPNASGKRPHRAPHTPEVVVLD</sequence>
<gene>
    <name evidence="3" type="ORF">B0A52_01986</name>
</gene>
<feature type="region of interest" description="Disordered" evidence="1">
    <location>
        <begin position="160"/>
        <end position="208"/>
    </location>
</feature>
<proteinExistence type="predicted"/>
<evidence type="ECO:0000313" key="4">
    <source>
        <dbReference type="Proteomes" id="UP000288859"/>
    </source>
</evidence>
<evidence type="ECO:0000313" key="3">
    <source>
        <dbReference type="EMBL" id="RVX74154.1"/>
    </source>
</evidence>
<feature type="compositionally biased region" description="Polar residues" evidence="1">
    <location>
        <begin position="336"/>
        <end position="353"/>
    </location>
</feature>
<dbReference type="Proteomes" id="UP000288859">
    <property type="component" value="Unassembled WGS sequence"/>
</dbReference>
<feature type="compositionally biased region" description="Polar residues" evidence="1">
    <location>
        <begin position="425"/>
        <end position="439"/>
    </location>
</feature>
<feature type="region of interest" description="Disordered" evidence="1">
    <location>
        <begin position="221"/>
        <end position="240"/>
    </location>
</feature>
<feature type="region of interest" description="Disordered" evidence="1">
    <location>
        <begin position="61"/>
        <end position="85"/>
    </location>
</feature>
<feature type="compositionally biased region" description="Basic and acidic residues" evidence="1">
    <location>
        <begin position="542"/>
        <end position="563"/>
    </location>
</feature>
<feature type="domain" description="DUF7066" evidence="2">
    <location>
        <begin position="242"/>
        <end position="294"/>
    </location>
</feature>
<name>A0A438NEM7_EXOME</name>
<feature type="region of interest" description="Disordered" evidence="1">
    <location>
        <begin position="107"/>
        <end position="132"/>
    </location>
</feature>
<evidence type="ECO:0000256" key="1">
    <source>
        <dbReference type="SAM" id="MobiDB-lite"/>
    </source>
</evidence>
<evidence type="ECO:0000259" key="2">
    <source>
        <dbReference type="Pfam" id="PF23217"/>
    </source>
</evidence>